<accession>A0A3A8AAW7</accession>
<dbReference type="PANTHER" id="PTHR11019:SF159">
    <property type="entry name" value="TRANSCRIPTIONAL REGULATOR-RELATED"/>
    <property type="match status" value="1"/>
</dbReference>
<keyword evidence="1" id="KW-0805">Transcription regulation</keyword>
<feature type="domain" description="HTH araC/xylS-type" evidence="5">
    <location>
        <begin position="160"/>
        <end position="260"/>
    </location>
</feature>
<keyword evidence="7" id="KW-1185">Reference proteome</keyword>
<dbReference type="GO" id="GO:0043565">
    <property type="term" value="F:sequence-specific DNA binding"/>
    <property type="evidence" value="ECO:0007669"/>
    <property type="project" value="InterPro"/>
</dbReference>
<dbReference type="SMART" id="SM00342">
    <property type="entry name" value="HTH_ARAC"/>
    <property type="match status" value="1"/>
</dbReference>
<evidence type="ECO:0000256" key="1">
    <source>
        <dbReference type="ARBA" id="ARBA00023015"/>
    </source>
</evidence>
<dbReference type="InterPro" id="IPR018060">
    <property type="entry name" value="HTH_AraC"/>
</dbReference>
<comment type="caution">
    <text evidence="6">The sequence shown here is derived from an EMBL/GenBank/DDBJ whole genome shotgun (WGS) entry which is preliminary data.</text>
</comment>
<evidence type="ECO:0000259" key="5">
    <source>
        <dbReference type="PROSITE" id="PS01124"/>
    </source>
</evidence>
<organism evidence="6 7">
    <name type="scientific">Oceaniradius stylonematis</name>
    <dbReference type="NCBI Taxonomy" id="2184161"/>
    <lineage>
        <taxon>Bacteria</taxon>
        <taxon>Pseudomonadati</taxon>
        <taxon>Pseudomonadota</taxon>
        <taxon>Alphaproteobacteria</taxon>
        <taxon>Hyphomicrobiales</taxon>
        <taxon>Ahrensiaceae</taxon>
        <taxon>Oceaniradius</taxon>
    </lineage>
</organism>
<evidence type="ECO:0000256" key="2">
    <source>
        <dbReference type="ARBA" id="ARBA00023125"/>
    </source>
</evidence>
<dbReference type="Gene3D" id="2.60.120.10">
    <property type="entry name" value="Jelly Rolls"/>
    <property type="match status" value="1"/>
</dbReference>
<evidence type="ECO:0000313" key="6">
    <source>
        <dbReference type="EMBL" id="RKF07447.1"/>
    </source>
</evidence>
<dbReference type="InterPro" id="IPR003313">
    <property type="entry name" value="AraC-bd"/>
</dbReference>
<dbReference type="PANTHER" id="PTHR11019">
    <property type="entry name" value="HTH-TYPE TRANSCRIPTIONAL REGULATOR NIMR"/>
    <property type="match status" value="1"/>
</dbReference>
<dbReference type="SUPFAM" id="SSF51182">
    <property type="entry name" value="RmlC-like cupins"/>
    <property type="match status" value="1"/>
</dbReference>
<dbReference type="GO" id="GO:0003700">
    <property type="term" value="F:DNA-binding transcription factor activity"/>
    <property type="evidence" value="ECO:0007669"/>
    <property type="project" value="InterPro"/>
</dbReference>
<dbReference type="AlphaFoldDB" id="A0A3A8AAW7"/>
<dbReference type="Pfam" id="PF12833">
    <property type="entry name" value="HTH_18"/>
    <property type="match status" value="1"/>
</dbReference>
<dbReference type="InterPro" id="IPR009057">
    <property type="entry name" value="Homeodomain-like_sf"/>
</dbReference>
<evidence type="ECO:0000256" key="3">
    <source>
        <dbReference type="ARBA" id="ARBA00023163"/>
    </source>
</evidence>
<dbReference type="PROSITE" id="PS01124">
    <property type="entry name" value="HTH_ARAC_FAMILY_2"/>
    <property type="match status" value="1"/>
</dbReference>
<dbReference type="OrthoDB" id="9804543at2"/>
<evidence type="ECO:0000256" key="4">
    <source>
        <dbReference type="SAM" id="MobiDB-lite"/>
    </source>
</evidence>
<protein>
    <submittedName>
        <fullName evidence="6">AraC family transcriptional regulator</fullName>
    </submittedName>
</protein>
<reference evidence="6 7" key="1">
    <citation type="journal article" date="2018" name="Int. J. Syst. Bacteriol.">
        <title>Oceaniradius stylonemae gen. nov., sp. nov., isolated from a red alga, Stylonema cornu-cervi.</title>
        <authorList>
            <person name="Jeong S."/>
        </authorList>
    </citation>
    <scope>NUCLEOTIDE SEQUENCE [LARGE SCALE GENOMIC DNA]</scope>
    <source>
        <strain evidence="6 7">StC1</strain>
    </source>
</reference>
<proteinExistence type="predicted"/>
<sequence>MTRIQSDEMQDPPEDGGRPRYSGETIRPATGESYGWHSHGFGQLISAASGSMYVGTPDRVLLLSPAMAVWIPPDVDHWMRYGSNNEMLYVDVNRTESARLGGDCRIVAMTPLLAALISATMPENANGRADGHRQAIDDLLLHELVAAREVPLSVAMPEDRRIASVAQAALDDPGRIASVDEWLAAAPASRKTAERLFAAETGMPPSRWLRQVRILHAVSRLAAGEKVASVALDMGYESPSAFSYMFRQALGISPRGLVGPVAARNAGLDRDRRLLRLAATRTLRRNSGHSVKNLAG</sequence>
<dbReference type="Gene3D" id="1.10.10.60">
    <property type="entry name" value="Homeodomain-like"/>
    <property type="match status" value="1"/>
</dbReference>
<keyword evidence="2" id="KW-0238">DNA-binding</keyword>
<dbReference type="Proteomes" id="UP000246132">
    <property type="component" value="Unassembled WGS sequence"/>
</dbReference>
<dbReference type="CDD" id="cd06124">
    <property type="entry name" value="cupin_NimR-like_N"/>
    <property type="match status" value="1"/>
</dbReference>
<dbReference type="PROSITE" id="PS00041">
    <property type="entry name" value="HTH_ARAC_FAMILY_1"/>
    <property type="match status" value="1"/>
</dbReference>
<dbReference type="InterPro" id="IPR014710">
    <property type="entry name" value="RmlC-like_jellyroll"/>
</dbReference>
<gene>
    <name evidence="6" type="ORF">DEM25_006495</name>
</gene>
<evidence type="ECO:0000313" key="7">
    <source>
        <dbReference type="Proteomes" id="UP000246132"/>
    </source>
</evidence>
<dbReference type="SUPFAM" id="SSF46689">
    <property type="entry name" value="Homeodomain-like"/>
    <property type="match status" value="1"/>
</dbReference>
<keyword evidence="3" id="KW-0804">Transcription</keyword>
<dbReference type="RefSeq" id="WP_120222649.1">
    <property type="nucleotide sequence ID" value="NZ_JASHJQ010000001.1"/>
</dbReference>
<name>A0A3A8AAW7_9HYPH</name>
<dbReference type="EMBL" id="QFWV02000004">
    <property type="protein sequence ID" value="RKF07447.1"/>
    <property type="molecule type" value="Genomic_DNA"/>
</dbReference>
<dbReference type="InterPro" id="IPR018062">
    <property type="entry name" value="HTH_AraC-typ_CS"/>
</dbReference>
<dbReference type="Pfam" id="PF02311">
    <property type="entry name" value="AraC_binding"/>
    <property type="match status" value="1"/>
</dbReference>
<dbReference type="InterPro" id="IPR011051">
    <property type="entry name" value="RmlC_Cupin_sf"/>
</dbReference>
<feature type="region of interest" description="Disordered" evidence="4">
    <location>
        <begin position="1"/>
        <end position="29"/>
    </location>
</feature>